<dbReference type="InterPro" id="IPR058594">
    <property type="entry name" value="PB1-like_dom_pln"/>
</dbReference>
<accession>A0A3Q7GRA3</accession>
<organism evidence="4">
    <name type="scientific">Solanum lycopersicum</name>
    <name type="common">Tomato</name>
    <name type="synonym">Lycopersicon esculentum</name>
    <dbReference type="NCBI Taxonomy" id="4081"/>
    <lineage>
        <taxon>Eukaryota</taxon>
        <taxon>Viridiplantae</taxon>
        <taxon>Streptophyta</taxon>
        <taxon>Embryophyta</taxon>
        <taxon>Tracheophyta</taxon>
        <taxon>Spermatophyta</taxon>
        <taxon>Magnoliopsida</taxon>
        <taxon>eudicotyledons</taxon>
        <taxon>Gunneridae</taxon>
        <taxon>Pentapetalae</taxon>
        <taxon>asterids</taxon>
        <taxon>lamiids</taxon>
        <taxon>Solanales</taxon>
        <taxon>Solanaceae</taxon>
        <taxon>Solanoideae</taxon>
        <taxon>Solaneae</taxon>
        <taxon>Solanum</taxon>
        <taxon>Solanum subgen. Lycopersicon</taxon>
    </lineage>
</organism>
<evidence type="ECO:0000313" key="5">
    <source>
        <dbReference type="Proteomes" id="UP000004994"/>
    </source>
</evidence>
<evidence type="ECO:0000256" key="2">
    <source>
        <dbReference type="SAM" id="MobiDB-lite"/>
    </source>
</evidence>
<evidence type="ECO:0000256" key="1">
    <source>
        <dbReference type="SAM" id="Coils"/>
    </source>
</evidence>
<feature type="domain" description="PB1-like" evidence="3">
    <location>
        <begin position="1"/>
        <end position="78"/>
    </location>
</feature>
<dbReference type="EnsemblPlants" id="Solyc06g048905.1.1">
    <property type="protein sequence ID" value="Solyc06g048905.1.1"/>
    <property type="gene ID" value="Solyc06g048905.1"/>
</dbReference>
<dbReference type="PANTHER" id="PTHR46316">
    <property type="entry name" value="SNF1-RELATED PROTEIN KINASE REGULATORY SUBUNIT BETA-1"/>
    <property type="match status" value="1"/>
</dbReference>
<dbReference type="PANTHER" id="PTHR46316:SF15">
    <property type="entry name" value="TRANSPOSON MUDR MUDRA"/>
    <property type="match status" value="1"/>
</dbReference>
<proteinExistence type="predicted"/>
<reference evidence="4" key="2">
    <citation type="submission" date="2019-01" db="UniProtKB">
        <authorList>
            <consortium name="EnsemblPlants"/>
        </authorList>
    </citation>
    <scope>IDENTIFICATION</scope>
    <source>
        <strain evidence="4">cv. Heinz 1706</strain>
    </source>
</reference>
<dbReference type="STRING" id="4081.A0A3Q7GRA3"/>
<dbReference type="InterPro" id="IPR043554">
    <property type="entry name" value="KINB"/>
</dbReference>
<feature type="compositionally biased region" description="Acidic residues" evidence="2">
    <location>
        <begin position="150"/>
        <end position="160"/>
    </location>
</feature>
<dbReference type="AlphaFoldDB" id="A0A3Q7GRA3"/>
<dbReference type="InParanoid" id="A0A3Q7GRA3"/>
<evidence type="ECO:0000259" key="3">
    <source>
        <dbReference type="Pfam" id="PF26130"/>
    </source>
</evidence>
<dbReference type="Pfam" id="PF26130">
    <property type="entry name" value="PB1-like"/>
    <property type="match status" value="1"/>
</dbReference>
<name>A0A3Q7GRA3_SOLLC</name>
<feature type="coiled-coil region" evidence="1">
    <location>
        <begin position="356"/>
        <end position="383"/>
    </location>
</feature>
<feature type="region of interest" description="Disordered" evidence="2">
    <location>
        <begin position="147"/>
        <end position="168"/>
    </location>
</feature>
<reference evidence="4" key="1">
    <citation type="journal article" date="2012" name="Nature">
        <title>The tomato genome sequence provides insights into fleshy fruit evolution.</title>
        <authorList>
            <consortium name="Tomato Genome Consortium"/>
        </authorList>
    </citation>
    <scope>NUCLEOTIDE SEQUENCE [LARGE SCALE GENOMIC DNA]</scope>
    <source>
        <strain evidence="4">cv. Heinz 1706</strain>
    </source>
</reference>
<keyword evidence="1" id="KW-0175">Coiled coil</keyword>
<evidence type="ECO:0000313" key="4">
    <source>
        <dbReference type="EnsemblPlants" id="Solyc06g048905.1.1"/>
    </source>
</evidence>
<keyword evidence="5" id="KW-1185">Reference proteome</keyword>
<dbReference type="Gramene" id="Solyc06g048905.1.1">
    <property type="protein sequence ID" value="Solyc06g048905.1.1"/>
    <property type="gene ID" value="Solyc06g048905.1"/>
</dbReference>
<feature type="region of interest" description="Disordered" evidence="2">
    <location>
        <begin position="409"/>
        <end position="429"/>
    </location>
</feature>
<sequence>MVDKVDLLFYYGGKWVLTPNVIYIKKFTRVWKEYDPDLLSYIDICEEFHEKLGFSKVQQLLLKGPSGRYYLIEGDSGIRTIQTALSIKSGVLELFAVDEGDDVVPAIDISHNDEPYLVKEDDENEPNLVTVNEPNLVTVNAGIDVATEGESSEEENDENEPYPSDYNSEELESFRLEKKREINDQLDNFKELEKCMSFKNLDEAKRVVSYYSIARKVALRVDKSDYVRVRYKCIVDGSYVDDFNKLECYAQELRDSNPGTDALKSGWRAGLRPFIGLDGTFLRGKFKGILLGLISVVSALLPKAQHRWCAKHIETNWSKSWSGPFLTLSAKTTPVKIILLSLSTNEILEARAKPIIKMLEDIRIKVMKRLKKLEEEGKKWTEEYSPYSVDLFPDEPILMPTLEFVASSSRQTSHQSSEEFNEVVGPSKSKRKMFQRTKLMHYQRGLKTMEKKKLLHL</sequence>
<protein>
    <recommendedName>
        <fullName evidence="3">PB1-like domain-containing protein</fullName>
    </recommendedName>
</protein>
<dbReference type="Proteomes" id="UP000004994">
    <property type="component" value="Chromosome 6"/>
</dbReference>